<dbReference type="EMBL" id="JBHUHV010000053">
    <property type="protein sequence ID" value="MFD2068460.1"/>
    <property type="molecule type" value="Genomic_DNA"/>
</dbReference>
<dbReference type="Proteomes" id="UP001597369">
    <property type="component" value="Unassembled WGS sequence"/>
</dbReference>
<reference evidence="4" key="1">
    <citation type="journal article" date="2019" name="Int. J. Syst. Evol. Microbiol.">
        <title>The Global Catalogue of Microorganisms (GCM) 10K type strain sequencing project: providing services to taxonomists for standard genome sequencing and annotation.</title>
        <authorList>
            <consortium name="The Broad Institute Genomics Platform"/>
            <consortium name="The Broad Institute Genome Sequencing Center for Infectious Disease"/>
            <person name="Wu L."/>
            <person name="Ma J."/>
        </authorList>
    </citation>
    <scope>NUCLEOTIDE SEQUENCE [LARGE SCALE GENOMIC DNA]</scope>
    <source>
        <strain evidence="4">JCM 16545</strain>
    </source>
</reference>
<organism evidence="3 4">
    <name type="scientific">Pontibacter silvestris</name>
    <dbReference type="NCBI Taxonomy" id="2305183"/>
    <lineage>
        <taxon>Bacteria</taxon>
        <taxon>Pseudomonadati</taxon>
        <taxon>Bacteroidota</taxon>
        <taxon>Cytophagia</taxon>
        <taxon>Cytophagales</taxon>
        <taxon>Hymenobacteraceae</taxon>
        <taxon>Pontibacter</taxon>
    </lineage>
</organism>
<evidence type="ECO:0000256" key="1">
    <source>
        <dbReference type="ARBA" id="ARBA00006484"/>
    </source>
</evidence>
<keyword evidence="2" id="KW-0560">Oxidoreductase</keyword>
<dbReference type="Gene3D" id="3.40.50.720">
    <property type="entry name" value="NAD(P)-binding Rossmann-like Domain"/>
    <property type="match status" value="1"/>
</dbReference>
<dbReference type="SUPFAM" id="SSF51735">
    <property type="entry name" value="NAD(P)-binding Rossmann-fold domains"/>
    <property type="match status" value="1"/>
</dbReference>
<dbReference type="RefSeq" id="WP_229959524.1">
    <property type="nucleotide sequence ID" value="NZ_JAJJWI010000005.1"/>
</dbReference>
<accession>A0ABW4X3B2</accession>
<dbReference type="PANTHER" id="PTHR42760:SF115">
    <property type="entry name" value="3-OXOACYL-[ACYL-CARRIER-PROTEIN] REDUCTASE FABG"/>
    <property type="match status" value="1"/>
</dbReference>
<dbReference type="PRINTS" id="PR00081">
    <property type="entry name" value="GDHRDH"/>
</dbReference>
<dbReference type="NCBIfam" id="NF006132">
    <property type="entry name" value="PRK08277.1"/>
    <property type="match status" value="1"/>
</dbReference>
<dbReference type="PANTHER" id="PTHR42760">
    <property type="entry name" value="SHORT-CHAIN DEHYDROGENASES/REDUCTASES FAMILY MEMBER"/>
    <property type="match status" value="1"/>
</dbReference>
<comment type="caution">
    <text evidence="3">The sequence shown here is derived from an EMBL/GenBank/DDBJ whole genome shotgun (WGS) entry which is preliminary data.</text>
</comment>
<comment type="similarity">
    <text evidence="1">Belongs to the short-chain dehydrogenases/reductases (SDR) family.</text>
</comment>
<dbReference type="InterPro" id="IPR020904">
    <property type="entry name" value="Sc_DH/Rdtase_CS"/>
</dbReference>
<keyword evidence="4" id="KW-1185">Reference proteome</keyword>
<proteinExistence type="inferred from homology"/>
<dbReference type="PRINTS" id="PR00080">
    <property type="entry name" value="SDRFAMILY"/>
</dbReference>
<sequence length="273" mass="28930">MRGLEQFSLENKVVVITGATGVLGEALSLAVASAGAKVVILGRNKERAEERVAAIKKAGGEAIAILGDVLDEAKMQAAKEEILNTWGTIDGLVNGAGGNMPGAVVSTEQNLFDLSVEDTRNVVDLNLFGTLIPTNVFGRVMAEKGKGSIVNMSSLTAQRPLTKVLGYTMAKKAVEAYTQWMAVELGLRYGGGIRMNAIAPGVFLTEQNRTLLLNEDGTHTDRAKKFIAHTPYHRFGVPEELTGSLIYLLSDASGFVSGETILVDGGFNAFSGV</sequence>
<evidence type="ECO:0000256" key="2">
    <source>
        <dbReference type="ARBA" id="ARBA00023002"/>
    </source>
</evidence>
<evidence type="ECO:0000313" key="4">
    <source>
        <dbReference type="Proteomes" id="UP001597369"/>
    </source>
</evidence>
<dbReference type="InterPro" id="IPR002347">
    <property type="entry name" value="SDR_fam"/>
</dbReference>
<evidence type="ECO:0000313" key="3">
    <source>
        <dbReference type="EMBL" id="MFD2068460.1"/>
    </source>
</evidence>
<dbReference type="Pfam" id="PF13561">
    <property type="entry name" value="adh_short_C2"/>
    <property type="match status" value="1"/>
</dbReference>
<dbReference type="PROSITE" id="PS00061">
    <property type="entry name" value="ADH_SHORT"/>
    <property type="match status" value="1"/>
</dbReference>
<gene>
    <name evidence="3" type="ORF">ACFSKU_16335</name>
</gene>
<dbReference type="InterPro" id="IPR036291">
    <property type="entry name" value="NAD(P)-bd_dom_sf"/>
</dbReference>
<protein>
    <submittedName>
        <fullName evidence="3">SDR family oxidoreductase</fullName>
    </submittedName>
</protein>
<name>A0ABW4X3B2_9BACT</name>